<feature type="compositionally biased region" description="Polar residues" evidence="1">
    <location>
        <begin position="1"/>
        <end position="18"/>
    </location>
</feature>
<feature type="region of interest" description="Disordered" evidence="1">
    <location>
        <begin position="1"/>
        <end position="50"/>
    </location>
</feature>
<name>A0A815UKL6_ADIRI</name>
<feature type="compositionally biased region" description="Polar residues" evidence="1">
    <location>
        <begin position="38"/>
        <end position="50"/>
    </location>
</feature>
<accession>A0A815UKL6</accession>
<organism evidence="2 3">
    <name type="scientific">Adineta ricciae</name>
    <name type="common">Rotifer</name>
    <dbReference type="NCBI Taxonomy" id="249248"/>
    <lineage>
        <taxon>Eukaryota</taxon>
        <taxon>Metazoa</taxon>
        <taxon>Spiralia</taxon>
        <taxon>Gnathifera</taxon>
        <taxon>Rotifera</taxon>
        <taxon>Eurotatoria</taxon>
        <taxon>Bdelloidea</taxon>
        <taxon>Adinetida</taxon>
        <taxon>Adinetidae</taxon>
        <taxon>Adineta</taxon>
    </lineage>
</organism>
<dbReference type="Proteomes" id="UP000663828">
    <property type="component" value="Unassembled WGS sequence"/>
</dbReference>
<sequence length="76" mass="8125">MSSSAMEQHKISQPSKTSELVEAAIEQAPSRPPPAGGVTSSQNETAPSDSVVTAKGKLTFFYNLNSVFIPNKKSRM</sequence>
<proteinExistence type="predicted"/>
<dbReference type="EMBL" id="CAJNOR010004603">
    <property type="protein sequence ID" value="CAF1515169.1"/>
    <property type="molecule type" value="Genomic_DNA"/>
</dbReference>
<gene>
    <name evidence="2" type="ORF">XAT740_LOCUS40451</name>
</gene>
<evidence type="ECO:0000313" key="3">
    <source>
        <dbReference type="Proteomes" id="UP000663828"/>
    </source>
</evidence>
<evidence type="ECO:0000313" key="2">
    <source>
        <dbReference type="EMBL" id="CAF1515169.1"/>
    </source>
</evidence>
<dbReference type="AlphaFoldDB" id="A0A815UKL6"/>
<keyword evidence="3" id="KW-1185">Reference proteome</keyword>
<reference evidence="2" key="1">
    <citation type="submission" date="2021-02" db="EMBL/GenBank/DDBJ databases">
        <authorList>
            <person name="Nowell W R."/>
        </authorList>
    </citation>
    <scope>NUCLEOTIDE SEQUENCE</scope>
</reference>
<comment type="caution">
    <text evidence="2">The sequence shown here is derived from an EMBL/GenBank/DDBJ whole genome shotgun (WGS) entry which is preliminary data.</text>
</comment>
<evidence type="ECO:0000256" key="1">
    <source>
        <dbReference type="SAM" id="MobiDB-lite"/>
    </source>
</evidence>
<protein>
    <submittedName>
        <fullName evidence="2">Uncharacterized protein</fullName>
    </submittedName>
</protein>